<name>A0A821B4E3_9BILA</name>
<dbReference type="PROSITE" id="PS50293">
    <property type="entry name" value="TPR_REGION"/>
    <property type="match status" value="1"/>
</dbReference>
<organism evidence="5 7">
    <name type="scientific">Rotaria socialis</name>
    <dbReference type="NCBI Taxonomy" id="392032"/>
    <lineage>
        <taxon>Eukaryota</taxon>
        <taxon>Metazoa</taxon>
        <taxon>Spiralia</taxon>
        <taxon>Gnathifera</taxon>
        <taxon>Rotifera</taxon>
        <taxon>Eurotatoria</taxon>
        <taxon>Bdelloidea</taxon>
        <taxon>Philodinida</taxon>
        <taxon>Philodinidae</taxon>
        <taxon>Rotaria</taxon>
    </lineage>
</organism>
<dbReference type="Gene3D" id="1.25.40.10">
    <property type="entry name" value="Tetratricopeptide repeat domain"/>
    <property type="match status" value="2"/>
</dbReference>
<feature type="repeat" description="TPR" evidence="3">
    <location>
        <begin position="313"/>
        <end position="346"/>
    </location>
</feature>
<dbReference type="SMART" id="SM00028">
    <property type="entry name" value="TPR"/>
    <property type="match status" value="6"/>
</dbReference>
<dbReference type="Proteomes" id="UP000663848">
    <property type="component" value="Unassembled WGS sequence"/>
</dbReference>
<evidence type="ECO:0000256" key="2">
    <source>
        <dbReference type="ARBA" id="ARBA00022803"/>
    </source>
</evidence>
<keyword evidence="8" id="KW-1185">Reference proteome</keyword>
<gene>
    <name evidence="6" type="ORF">QYT958_LOCUS21689</name>
    <name evidence="5" type="ORF">TSG867_LOCUS26708</name>
    <name evidence="4" type="ORF">UJA718_LOCUS19987</name>
</gene>
<keyword evidence="2 3" id="KW-0802">TPR repeat</keyword>
<dbReference type="SUPFAM" id="SSF48452">
    <property type="entry name" value="TPR-like"/>
    <property type="match status" value="1"/>
</dbReference>
<dbReference type="Proteomes" id="UP000663873">
    <property type="component" value="Unassembled WGS sequence"/>
</dbReference>
<comment type="caution">
    <text evidence="5">The sequence shown here is derived from an EMBL/GenBank/DDBJ whole genome shotgun (WGS) entry which is preliminary data.</text>
</comment>
<dbReference type="EMBL" id="CAJOBP010003639">
    <property type="protein sequence ID" value="CAF4413233.1"/>
    <property type="molecule type" value="Genomic_DNA"/>
</dbReference>
<accession>A0A821B4E3</accession>
<dbReference type="AlphaFoldDB" id="A0A821B4E3"/>
<evidence type="ECO:0000313" key="7">
    <source>
        <dbReference type="Proteomes" id="UP000663862"/>
    </source>
</evidence>
<proteinExistence type="predicted"/>
<sequence length="614" mass="71284">MAHGENARAELINLFRAYFHDNTNGLRKVEEFERDYRPEDAILWYTKESFIYTTLNKALRIQDISTLHKMRCFIADIHHQLDYLCRQSNYTSNFEVYRGQCMSTHDFQKHSRNVGGLISFNSLLSCSEDHRVALLYANSQDRNDSIVPVLLHIIVNPGVRNTAFSNIIAVSGFGDIEQEFLFSMGAIFRILSIQRYNQSNRIQEFCLLLTNDEDKDLKDVREYMRQEIGGTNHLINFGRLLIEMGDLNQSERFYKIVLREAYANHDPRIIAWIYNDLGFIASQNGFKEKGLQFYKKALRIGQERFPLQDPQLAPILNNIGEFYFDSEDFDKADEYYRKALEIDMKSTAPALYNQAIRYQNIGMVYNEKQNYKDAQKNFKKSLDKKMSILPQKHPSIAITHRSISGVYCSQGRFTEALQHCQAALAIERSSLPPYHVSLSKTHQCMARIYLGQEQFMNAQKEIVEALDIAKKTLPEQHKIILAIKDDMDHLLTMLKFGANLPDVLFYNNACELRLNWNKVYDTKYLAQNEFTNKLYNLLLVLDRFHRKGHTRTMCRKMVNPDDDRYANILPEVQAANLSLQSEYIGGVNLHNIITSLIRKLNNCLQDDVFGCKVG</sequence>
<evidence type="ECO:0000256" key="1">
    <source>
        <dbReference type="ARBA" id="ARBA00022737"/>
    </source>
</evidence>
<keyword evidence="1" id="KW-0677">Repeat</keyword>
<evidence type="ECO:0000256" key="3">
    <source>
        <dbReference type="PROSITE-ProRule" id="PRU00339"/>
    </source>
</evidence>
<reference evidence="5" key="1">
    <citation type="submission" date="2021-02" db="EMBL/GenBank/DDBJ databases">
        <authorList>
            <person name="Nowell W R."/>
        </authorList>
    </citation>
    <scope>NUCLEOTIDE SEQUENCE</scope>
</reference>
<dbReference type="InterPro" id="IPR011990">
    <property type="entry name" value="TPR-like_helical_dom_sf"/>
</dbReference>
<feature type="repeat" description="TPR" evidence="3">
    <location>
        <begin position="355"/>
        <end position="388"/>
    </location>
</feature>
<dbReference type="Proteomes" id="UP000663862">
    <property type="component" value="Unassembled WGS sequence"/>
</dbReference>
<dbReference type="Pfam" id="PF13424">
    <property type="entry name" value="TPR_12"/>
    <property type="match status" value="2"/>
</dbReference>
<dbReference type="EMBL" id="CAJOBQ010002875">
    <property type="protein sequence ID" value="CAF4583213.1"/>
    <property type="molecule type" value="Genomic_DNA"/>
</dbReference>
<evidence type="ECO:0000313" key="6">
    <source>
        <dbReference type="EMBL" id="CAF4762195.1"/>
    </source>
</evidence>
<dbReference type="EMBL" id="CAJOBR010004009">
    <property type="protein sequence ID" value="CAF4762195.1"/>
    <property type="molecule type" value="Genomic_DNA"/>
</dbReference>
<dbReference type="PROSITE" id="PS50005">
    <property type="entry name" value="TPR"/>
    <property type="match status" value="2"/>
</dbReference>
<dbReference type="Gene3D" id="3.90.176.10">
    <property type="entry name" value="Toxin ADP-ribosyltransferase, Chain A, domain 1"/>
    <property type="match status" value="1"/>
</dbReference>
<dbReference type="InterPro" id="IPR019734">
    <property type="entry name" value="TPR_rpt"/>
</dbReference>
<dbReference type="PANTHER" id="PTHR45641">
    <property type="entry name" value="TETRATRICOPEPTIDE REPEAT PROTEIN (AFU_ORTHOLOGUE AFUA_6G03870)"/>
    <property type="match status" value="1"/>
</dbReference>
<evidence type="ECO:0000313" key="5">
    <source>
        <dbReference type="EMBL" id="CAF4583213.1"/>
    </source>
</evidence>
<evidence type="ECO:0000313" key="8">
    <source>
        <dbReference type="Proteomes" id="UP000663873"/>
    </source>
</evidence>
<protein>
    <submittedName>
        <fullName evidence="5">Uncharacterized protein</fullName>
    </submittedName>
</protein>
<dbReference type="PANTHER" id="PTHR45641:SF19">
    <property type="entry name" value="NEPHROCYSTIN-3"/>
    <property type="match status" value="1"/>
</dbReference>
<dbReference type="SUPFAM" id="SSF56399">
    <property type="entry name" value="ADP-ribosylation"/>
    <property type="match status" value="1"/>
</dbReference>
<evidence type="ECO:0000313" key="4">
    <source>
        <dbReference type="EMBL" id="CAF4413233.1"/>
    </source>
</evidence>